<dbReference type="EMBL" id="LGCM01000045">
    <property type="protein sequence ID" value="KPL79846.1"/>
    <property type="molecule type" value="Genomic_DNA"/>
</dbReference>
<keyword evidence="1" id="KW-1133">Transmembrane helix</keyword>
<gene>
    <name evidence="2" type="ORF">ADN01_12905</name>
</gene>
<keyword evidence="3" id="KW-1185">Reference proteome</keyword>
<evidence type="ECO:0008006" key="4">
    <source>
        <dbReference type="Google" id="ProtNLM"/>
    </source>
</evidence>
<proteinExistence type="predicted"/>
<accession>A0A0P6Y4D5</accession>
<sequence length="629" mass="68771">MKTRLARWPLESLAPLLLFAALLAAPLPWLKTAGGAARTDFSVPLLLSAALLYGALRLPGRWRNALSLSVTLAAYALALVGLWANGLSETAVVSGLLPWNDAASYYQDALRLLQGSPVTSFSARRPLFAGTLALLLTVTGGHLQAALAALTLLMALSAHAFTREIQRTHGPAAAAASWAVLFLFARRFTGIALTESVGFSLGVLGLALLWRGAAHQRLWHAAAGLLTLTLALNARAGTFFVLPLLLLWLGWAFRGVRRFAWRPVLWGGLAVALGFALNFAVLRVVASPTSAAFSNFSFSLYGVSVGGKGWTQVFRDHPEVANLPEPQRSQTVYALALDEIRRQPLNFARGALRQWQLFFTDPWFGVYSYVGGENPRLQTAAWLGLYVLWGLALVRALRRPPQPIPWLVLAVWVGVLLSVPFVPPEDAHKMRPYAATIAVFAWLPALGTAELLRWLRLEAWESRALGETPPMNRLPGAVLALAGLVVLAGPLSLLMGHAPAPLPELTCPAPQESAVVRYQPGTFIQLIPKSDLRPDVLPSFHTELFRRQVHNLPNSEAALHFESLKAPAWVWLDVDRRTLKRVWVVLDEPPPAPEQAAWLGVCGSLLETPDSAEKPFLFRVQRVIWAQPR</sequence>
<dbReference type="Proteomes" id="UP000050501">
    <property type="component" value="Unassembled WGS sequence"/>
</dbReference>
<dbReference type="OrthoDB" id="428646at2"/>
<protein>
    <recommendedName>
        <fullName evidence="4">Glycosyltransferase RgtA/B/C/D-like domain-containing protein</fullName>
    </recommendedName>
</protein>
<feature type="transmembrane region" description="Helical" evidence="1">
    <location>
        <begin position="222"/>
        <end position="251"/>
    </location>
</feature>
<evidence type="ECO:0000256" key="1">
    <source>
        <dbReference type="SAM" id="Phobius"/>
    </source>
</evidence>
<dbReference type="STRING" id="229921.ADN01_12905"/>
<evidence type="ECO:0000313" key="2">
    <source>
        <dbReference type="EMBL" id="KPL79846.1"/>
    </source>
</evidence>
<feature type="transmembrane region" description="Helical" evidence="1">
    <location>
        <begin position="12"/>
        <end position="29"/>
    </location>
</feature>
<evidence type="ECO:0000313" key="3">
    <source>
        <dbReference type="Proteomes" id="UP000050501"/>
    </source>
</evidence>
<feature type="transmembrane region" description="Helical" evidence="1">
    <location>
        <begin position="434"/>
        <end position="454"/>
    </location>
</feature>
<keyword evidence="1" id="KW-0472">Membrane</keyword>
<feature type="transmembrane region" description="Helical" evidence="1">
    <location>
        <begin position="191"/>
        <end position="210"/>
    </location>
</feature>
<feature type="transmembrane region" description="Helical" evidence="1">
    <location>
        <begin position="41"/>
        <end position="58"/>
    </location>
</feature>
<dbReference type="AlphaFoldDB" id="A0A0P6Y4D5"/>
<feature type="transmembrane region" description="Helical" evidence="1">
    <location>
        <begin position="474"/>
        <end position="494"/>
    </location>
</feature>
<keyword evidence="1" id="KW-0812">Transmembrane</keyword>
<dbReference type="RefSeq" id="WP_062417367.1">
    <property type="nucleotide sequence ID" value="NZ_DF967974.1"/>
</dbReference>
<feature type="transmembrane region" description="Helical" evidence="1">
    <location>
        <begin position="404"/>
        <end position="422"/>
    </location>
</feature>
<feature type="transmembrane region" description="Helical" evidence="1">
    <location>
        <begin position="127"/>
        <end position="156"/>
    </location>
</feature>
<organism evidence="2 3">
    <name type="scientific">Levilinea saccharolytica</name>
    <dbReference type="NCBI Taxonomy" id="229921"/>
    <lineage>
        <taxon>Bacteria</taxon>
        <taxon>Bacillati</taxon>
        <taxon>Chloroflexota</taxon>
        <taxon>Anaerolineae</taxon>
        <taxon>Anaerolineales</taxon>
        <taxon>Anaerolineaceae</taxon>
        <taxon>Levilinea</taxon>
    </lineage>
</organism>
<feature type="transmembrane region" description="Helical" evidence="1">
    <location>
        <begin position="65"/>
        <end position="84"/>
    </location>
</feature>
<comment type="caution">
    <text evidence="2">The sequence shown here is derived from an EMBL/GenBank/DDBJ whole genome shotgun (WGS) entry which is preliminary data.</text>
</comment>
<feature type="transmembrane region" description="Helical" evidence="1">
    <location>
        <begin position="263"/>
        <end position="286"/>
    </location>
</feature>
<reference evidence="2 3" key="1">
    <citation type="submission" date="2015-07" db="EMBL/GenBank/DDBJ databases">
        <title>Genome sequence of Levilinea saccharolytica DSM 16555.</title>
        <authorList>
            <person name="Hemp J."/>
            <person name="Ward L.M."/>
            <person name="Pace L.A."/>
            <person name="Fischer W.W."/>
        </authorList>
    </citation>
    <scope>NUCLEOTIDE SEQUENCE [LARGE SCALE GENOMIC DNA]</scope>
    <source>
        <strain evidence="2 3">KIBI-1</strain>
    </source>
</reference>
<feature type="transmembrane region" description="Helical" evidence="1">
    <location>
        <begin position="380"/>
        <end position="398"/>
    </location>
</feature>
<name>A0A0P6Y4D5_9CHLR</name>